<accession>A0ACB7NXH1</accession>
<keyword evidence="2" id="KW-1185">Reference proteome</keyword>
<comment type="caution">
    <text evidence="1">The sequence shown here is derived from an EMBL/GenBank/DDBJ whole genome shotgun (WGS) entry which is preliminary data.</text>
</comment>
<proteinExistence type="predicted"/>
<sequence length="326" mass="37439">MTEENVMGGKEGFVSRNDRIQGLRGQVAVVDPQLKSLLFQRLPQEIRDYIYRTLFFSTTCIPERRQWCERTRLALNSLALLRVCRRAKLEIGNSCSEAMLDHLYDLPADTLSRIRHISVRSEDVQLVLDTGISHYPLVSVFKLLPGLRLDQLTVLDKFSSERSYNTLERLIVESNGWKTLRYVCRGSDMLGFSSCLYRGTERTKILGIGTVLDPRKRVKFVQKSWEGSNCKPGVFPEDPELMTMMEQCKEMLVIVKRGSGVDYEQKKDSPFAECDLDFRRDYPGMTWSQIFAQSHRAGRQQLAWALGLEDRITRPLDATNASLSIR</sequence>
<dbReference type="Proteomes" id="UP000724584">
    <property type="component" value="Unassembled WGS sequence"/>
</dbReference>
<protein>
    <submittedName>
        <fullName evidence="1">Uncharacterized protein</fullName>
    </submittedName>
</protein>
<reference evidence="1 2" key="1">
    <citation type="journal article" date="2021" name="Nat. Commun.">
        <title>Genetic determinants of endophytism in the Arabidopsis root mycobiome.</title>
        <authorList>
            <person name="Mesny F."/>
            <person name="Miyauchi S."/>
            <person name="Thiergart T."/>
            <person name="Pickel B."/>
            <person name="Atanasova L."/>
            <person name="Karlsson M."/>
            <person name="Huettel B."/>
            <person name="Barry K.W."/>
            <person name="Haridas S."/>
            <person name="Chen C."/>
            <person name="Bauer D."/>
            <person name="Andreopoulos W."/>
            <person name="Pangilinan J."/>
            <person name="LaButti K."/>
            <person name="Riley R."/>
            <person name="Lipzen A."/>
            <person name="Clum A."/>
            <person name="Drula E."/>
            <person name="Henrissat B."/>
            <person name="Kohler A."/>
            <person name="Grigoriev I.V."/>
            <person name="Martin F.M."/>
            <person name="Hacquard S."/>
        </authorList>
    </citation>
    <scope>NUCLEOTIDE SEQUENCE [LARGE SCALE GENOMIC DNA]</scope>
    <source>
        <strain evidence="1 2">MPI-SDFR-AT-0079</strain>
    </source>
</reference>
<evidence type="ECO:0000313" key="1">
    <source>
        <dbReference type="EMBL" id="KAH6623088.1"/>
    </source>
</evidence>
<evidence type="ECO:0000313" key="2">
    <source>
        <dbReference type="Proteomes" id="UP000724584"/>
    </source>
</evidence>
<organism evidence="1 2">
    <name type="scientific">Chaetomium tenue</name>
    <dbReference type="NCBI Taxonomy" id="1854479"/>
    <lineage>
        <taxon>Eukaryota</taxon>
        <taxon>Fungi</taxon>
        <taxon>Dikarya</taxon>
        <taxon>Ascomycota</taxon>
        <taxon>Pezizomycotina</taxon>
        <taxon>Sordariomycetes</taxon>
        <taxon>Sordariomycetidae</taxon>
        <taxon>Sordariales</taxon>
        <taxon>Chaetomiaceae</taxon>
        <taxon>Chaetomium</taxon>
    </lineage>
</organism>
<dbReference type="EMBL" id="JAGIZQ010000006">
    <property type="protein sequence ID" value="KAH6623088.1"/>
    <property type="molecule type" value="Genomic_DNA"/>
</dbReference>
<gene>
    <name evidence="1" type="ORF">F5144DRAFT_623145</name>
</gene>
<name>A0ACB7NXH1_9PEZI</name>